<reference evidence="2 3" key="2">
    <citation type="submission" date="2018-11" db="EMBL/GenBank/DDBJ databases">
        <authorList>
            <consortium name="Pathogen Informatics"/>
        </authorList>
    </citation>
    <scope>NUCLEOTIDE SEQUENCE [LARGE SCALE GENOMIC DNA]</scope>
</reference>
<dbReference type="WBParaSite" id="OFLC_0001057101-mRNA-1">
    <property type="protein sequence ID" value="OFLC_0001057101-mRNA-1"/>
    <property type="gene ID" value="OFLC_0001057101"/>
</dbReference>
<evidence type="ECO:0000313" key="3">
    <source>
        <dbReference type="Proteomes" id="UP000267606"/>
    </source>
</evidence>
<dbReference type="GO" id="GO:0000398">
    <property type="term" value="P:mRNA splicing, via spliceosome"/>
    <property type="evidence" value="ECO:0007669"/>
    <property type="project" value="TreeGrafter"/>
</dbReference>
<accession>A0A183HSV9</accession>
<dbReference type="PANTHER" id="PTHR12072:SF4">
    <property type="entry name" value="CWF19-LIKE PROTEIN 1"/>
    <property type="match status" value="1"/>
</dbReference>
<reference evidence="4" key="1">
    <citation type="submission" date="2016-06" db="UniProtKB">
        <authorList>
            <consortium name="WormBaseParasite"/>
        </authorList>
    </citation>
    <scope>IDENTIFICATION</scope>
</reference>
<keyword evidence="3" id="KW-1185">Reference proteome</keyword>
<gene>
    <name evidence="2" type="ORF">OFLC_LOCUS10568</name>
</gene>
<dbReference type="InterPro" id="IPR040194">
    <property type="entry name" value="Cwf19-like"/>
</dbReference>
<evidence type="ECO:0000259" key="1">
    <source>
        <dbReference type="Pfam" id="PF04676"/>
    </source>
</evidence>
<evidence type="ECO:0000313" key="4">
    <source>
        <dbReference type="WBParaSite" id="OFLC_0001057101-mRNA-1"/>
    </source>
</evidence>
<dbReference type="Proteomes" id="UP000267606">
    <property type="component" value="Unassembled WGS sequence"/>
</dbReference>
<dbReference type="AlphaFoldDB" id="A0A183HSV9"/>
<sequence>MIFLKEDEEIWDAVNEGCPYFFVELPDGSRLYALKMVNFPLQFGREVLAEAALLDCEEKVDWRQCELEKNEQAKLVDNLKQMFKPYDFTDVDDE</sequence>
<dbReference type="EMBL" id="UZAJ01014224">
    <property type="protein sequence ID" value="VDO69562.1"/>
    <property type="molecule type" value="Genomic_DNA"/>
</dbReference>
<dbReference type="GO" id="GO:0061632">
    <property type="term" value="F:RNA lariat debranching enzyme activator activity"/>
    <property type="evidence" value="ECO:0007669"/>
    <property type="project" value="TreeGrafter"/>
</dbReference>
<dbReference type="Pfam" id="PF04676">
    <property type="entry name" value="CwfJ_C_2"/>
    <property type="match status" value="1"/>
</dbReference>
<feature type="domain" description="Cwf19-like protein C-terminal" evidence="1">
    <location>
        <begin position="4"/>
        <end position="89"/>
    </location>
</feature>
<dbReference type="InterPro" id="IPR006767">
    <property type="entry name" value="Cwf19-like_C_dom-2"/>
</dbReference>
<protein>
    <submittedName>
        <fullName evidence="4">CwfJ_C_2 domain-containing protein</fullName>
    </submittedName>
</protein>
<organism evidence="4">
    <name type="scientific">Onchocerca flexuosa</name>
    <dbReference type="NCBI Taxonomy" id="387005"/>
    <lineage>
        <taxon>Eukaryota</taxon>
        <taxon>Metazoa</taxon>
        <taxon>Ecdysozoa</taxon>
        <taxon>Nematoda</taxon>
        <taxon>Chromadorea</taxon>
        <taxon>Rhabditida</taxon>
        <taxon>Spirurina</taxon>
        <taxon>Spiruromorpha</taxon>
        <taxon>Filarioidea</taxon>
        <taxon>Onchocercidae</taxon>
        <taxon>Onchocerca</taxon>
    </lineage>
</organism>
<dbReference type="STRING" id="387005.A0A183HSV9"/>
<proteinExistence type="predicted"/>
<dbReference type="GO" id="GO:0071014">
    <property type="term" value="C:post-mRNA release spliceosomal complex"/>
    <property type="evidence" value="ECO:0007669"/>
    <property type="project" value="TreeGrafter"/>
</dbReference>
<name>A0A183HSV9_9BILA</name>
<evidence type="ECO:0000313" key="2">
    <source>
        <dbReference type="EMBL" id="VDO69562.1"/>
    </source>
</evidence>
<dbReference type="PANTHER" id="PTHR12072">
    <property type="entry name" value="CWF19, CELL CYCLE CONTROL PROTEIN"/>
    <property type="match status" value="1"/>
</dbReference>